<organism evidence="1 2">
    <name type="scientific">Fusarium venenatum</name>
    <dbReference type="NCBI Taxonomy" id="56646"/>
    <lineage>
        <taxon>Eukaryota</taxon>
        <taxon>Fungi</taxon>
        <taxon>Dikarya</taxon>
        <taxon>Ascomycota</taxon>
        <taxon>Pezizomycotina</taxon>
        <taxon>Sordariomycetes</taxon>
        <taxon>Hypocreomycetidae</taxon>
        <taxon>Hypocreales</taxon>
        <taxon>Nectriaceae</taxon>
        <taxon>Fusarium</taxon>
    </lineage>
</organism>
<reference evidence="2" key="1">
    <citation type="submission" date="2014-10" db="EMBL/GenBank/DDBJ databases">
        <authorList>
            <person name="King R."/>
        </authorList>
    </citation>
    <scope>NUCLEOTIDE SEQUENCE [LARGE SCALE GENOMIC DNA]</scope>
    <source>
        <strain evidence="2">A3/5</strain>
    </source>
</reference>
<dbReference type="AlphaFoldDB" id="A0A2L2T1T4"/>
<evidence type="ECO:0000313" key="2">
    <source>
        <dbReference type="Proteomes" id="UP000245910"/>
    </source>
</evidence>
<proteinExistence type="predicted"/>
<accession>A0A2L2T1T4</accession>
<protein>
    <submittedName>
        <fullName evidence="1">Uncharacterized protein</fullName>
    </submittedName>
</protein>
<evidence type="ECO:0000313" key="1">
    <source>
        <dbReference type="EMBL" id="CEI61433.1"/>
    </source>
</evidence>
<sequence length="196" mass="22185">MSSQATLQGSRIPNQIFNKSTNSYTITQQDLEFISDQQLEWSQQWIPDPTFDKKVKDVQDAYDELTLDDGSLFTRGTDAFIEEGAAQEDIASGDALQRYSAPLEAQGPLSDLGYFHHDPITGAELDVVVDADTGDARRRLLPPEPSWLPHSQEQDRMIAASRFSSDRRPRWRYYQYPHRGGLFSPSLCSQKLNSVD</sequence>
<name>A0A2L2T1T4_9HYPO</name>
<dbReference type="Proteomes" id="UP000245910">
    <property type="component" value="Chromosome II"/>
</dbReference>
<keyword evidence="2" id="KW-1185">Reference proteome</keyword>
<dbReference type="EMBL" id="LN649230">
    <property type="protein sequence ID" value="CEI61433.1"/>
    <property type="molecule type" value="Genomic_DNA"/>
</dbReference>